<name>A0A7M5WS85_9CNID</name>
<dbReference type="GeneID" id="136821579"/>
<evidence type="ECO:0000313" key="5">
    <source>
        <dbReference type="EnsemblMetazoa" id="CLYHEMP009208.1"/>
    </source>
</evidence>
<dbReference type="SUPFAM" id="SSF51735">
    <property type="entry name" value="NAD(P)-binding Rossmann-fold domains"/>
    <property type="match status" value="1"/>
</dbReference>
<dbReference type="Pfam" id="PF02866">
    <property type="entry name" value="Ldh_1_C"/>
    <property type="match status" value="1"/>
</dbReference>
<dbReference type="Proteomes" id="UP000594262">
    <property type="component" value="Unplaced"/>
</dbReference>
<organism evidence="5 6">
    <name type="scientific">Clytia hemisphaerica</name>
    <dbReference type="NCBI Taxonomy" id="252671"/>
    <lineage>
        <taxon>Eukaryota</taxon>
        <taxon>Metazoa</taxon>
        <taxon>Cnidaria</taxon>
        <taxon>Hydrozoa</taxon>
        <taxon>Hydroidolina</taxon>
        <taxon>Leptothecata</taxon>
        <taxon>Obeliida</taxon>
        <taxon>Clytiidae</taxon>
        <taxon>Clytia</taxon>
    </lineage>
</organism>
<dbReference type="PANTHER" id="PTHR23382">
    <property type="entry name" value="MALATE DEHYDROGENASE"/>
    <property type="match status" value="1"/>
</dbReference>
<feature type="compositionally biased region" description="Polar residues" evidence="3">
    <location>
        <begin position="482"/>
        <end position="509"/>
    </location>
</feature>
<protein>
    <recommendedName>
        <fullName evidence="4">Lactate/malate dehydrogenase C-terminal domain-containing protein</fullName>
    </recommendedName>
</protein>
<dbReference type="RefSeq" id="XP_066933932.1">
    <property type="nucleotide sequence ID" value="XM_067077831.1"/>
</dbReference>
<dbReference type="InterPro" id="IPR010945">
    <property type="entry name" value="Malate_DH_type2"/>
</dbReference>
<dbReference type="GO" id="GO:0016616">
    <property type="term" value="F:oxidoreductase activity, acting on the CH-OH group of donors, NAD or NADP as acceptor"/>
    <property type="evidence" value="ECO:0007669"/>
    <property type="project" value="InterPro"/>
</dbReference>
<proteinExistence type="inferred from homology"/>
<dbReference type="AlphaFoldDB" id="A0A7M5WS85"/>
<dbReference type="EnsemblMetazoa" id="CLYHEMT009208.1">
    <property type="protein sequence ID" value="CLYHEMP009208.1"/>
    <property type="gene ID" value="CLYHEMG009208"/>
</dbReference>
<keyword evidence="6" id="KW-1185">Reference proteome</keyword>
<reference evidence="5" key="1">
    <citation type="submission" date="2021-01" db="UniProtKB">
        <authorList>
            <consortium name="EnsemblMetazoa"/>
        </authorList>
    </citation>
    <scope>IDENTIFICATION</scope>
</reference>
<dbReference type="OrthoDB" id="1510206at2759"/>
<dbReference type="SUPFAM" id="SSF56327">
    <property type="entry name" value="LDH C-terminal domain-like"/>
    <property type="match status" value="1"/>
</dbReference>
<dbReference type="InterPro" id="IPR015955">
    <property type="entry name" value="Lactate_DH/Glyco_Ohase_4_C"/>
</dbReference>
<dbReference type="GO" id="GO:0006108">
    <property type="term" value="P:malate metabolic process"/>
    <property type="evidence" value="ECO:0007669"/>
    <property type="project" value="InterPro"/>
</dbReference>
<evidence type="ECO:0000259" key="4">
    <source>
        <dbReference type="Pfam" id="PF02866"/>
    </source>
</evidence>
<feature type="region of interest" description="Disordered" evidence="3">
    <location>
        <begin position="467"/>
        <end position="509"/>
    </location>
</feature>
<evidence type="ECO:0000313" key="6">
    <source>
        <dbReference type="Proteomes" id="UP000594262"/>
    </source>
</evidence>
<sequence length="509" mass="56903">MAKFVIAGKSDCPFYARAELLADELTLKLPNFNVHKIVLSPSEWKEWVKSTCSEKGWNYSGQSPMIWRELINRGGKGTLLGSCNDFLEYAKGYYGITCKNPTPDLNIISGENKTTKEQNEEETEQLNAAINPFKIAITSADTDVAYHALPLMIRQDIFGEKQEVSISLHYNDNSENVQEKINGLVMELQDCAELEVREITATSVLKDSFQNADFIVILNTTKEMDRSAVSQLQKIASNLKKCLNNTTKVLVIGENAIICSNIIHYFLNGIQRKNLMAMTRFEENIGKSAVAKVLDVNSAGVKNLILWGSSKEYITDYSIATAQGYNGAIWAPHINKFSHSISEIIYNKKFLDNDLPEKLNDEKLHLTSHKLSFTAAFISQLQDLLSQADKKNEIYSLGVISDGSFGIPDGLIYSFPVKYTKDGLTIQTKITCDQIIAENIKRTAEELQDYCDDAIALVDPSVLKRKESRANKRAKAVPDNPENLTENGTENIPTDTDTKNPTTEPTQEE</sequence>
<evidence type="ECO:0000256" key="1">
    <source>
        <dbReference type="ARBA" id="ARBA00009613"/>
    </source>
</evidence>
<dbReference type="InterPro" id="IPR036291">
    <property type="entry name" value="NAD(P)-bd_dom_sf"/>
</dbReference>
<evidence type="ECO:0000256" key="2">
    <source>
        <dbReference type="ARBA" id="ARBA00023002"/>
    </source>
</evidence>
<evidence type="ECO:0000256" key="3">
    <source>
        <dbReference type="SAM" id="MobiDB-lite"/>
    </source>
</evidence>
<dbReference type="GO" id="GO:0016615">
    <property type="term" value="F:malate dehydrogenase activity"/>
    <property type="evidence" value="ECO:0007669"/>
    <property type="project" value="InterPro"/>
</dbReference>
<feature type="domain" description="Lactate/malate dehydrogenase C-terminal" evidence="4">
    <location>
        <begin position="367"/>
        <end position="455"/>
    </location>
</feature>
<comment type="similarity">
    <text evidence="1">Belongs to the LDH/MDH superfamily. MDH type 2 family.</text>
</comment>
<keyword evidence="2" id="KW-0560">Oxidoreductase</keyword>
<dbReference type="InterPro" id="IPR022383">
    <property type="entry name" value="Lactate/malate_DH_C"/>
</dbReference>
<accession>A0A7M5WS85</accession>
<dbReference type="Gene3D" id="3.90.110.10">
    <property type="entry name" value="Lactate dehydrogenase/glycoside hydrolase, family 4, C-terminal"/>
    <property type="match status" value="1"/>
</dbReference>
<dbReference type="Gene3D" id="3.40.50.720">
    <property type="entry name" value="NAD(P)-binding Rossmann-like Domain"/>
    <property type="match status" value="1"/>
</dbReference>